<evidence type="ECO:0000256" key="1">
    <source>
        <dbReference type="SAM" id="MobiDB-lite"/>
    </source>
</evidence>
<gene>
    <name evidence="2" type="ORF">FOQG_15736</name>
</gene>
<dbReference type="Proteomes" id="UP000030663">
    <property type="component" value="Unassembled WGS sequence"/>
</dbReference>
<dbReference type="AlphaFoldDB" id="X0BD41"/>
<organism evidence="2 3">
    <name type="scientific">Fusarium oxysporum f. sp. raphani 54005</name>
    <dbReference type="NCBI Taxonomy" id="1089458"/>
    <lineage>
        <taxon>Eukaryota</taxon>
        <taxon>Fungi</taxon>
        <taxon>Dikarya</taxon>
        <taxon>Ascomycota</taxon>
        <taxon>Pezizomycotina</taxon>
        <taxon>Sordariomycetes</taxon>
        <taxon>Hypocreomycetidae</taxon>
        <taxon>Hypocreales</taxon>
        <taxon>Nectriaceae</taxon>
        <taxon>Fusarium</taxon>
        <taxon>Fusarium oxysporum species complex</taxon>
    </lineage>
</organism>
<accession>X0BD41</accession>
<reference evidence="2 3" key="1">
    <citation type="submission" date="2011-11" db="EMBL/GenBank/DDBJ databases">
        <title>The Genome Sequence of Fusarium oxysporum PHW815.</title>
        <authorList>
            <consortium name="The Broad Institute Genome Sequencing Platform"/>
            <person name="Ma L.-J."/>
            <person name="Gale L.R."/>
            <person name="Schwartz D.C."/>
            <person name="Zhou S."/>
            <person name="Corby-Kistler H."/>
            <person name="Young S.K."/>
            <person name="Zeng Q."/>
            <person name="Gargeya S."/>
            <person name="Fitzgerald M."/>
            <person name="Haas B."/>
            <person name="Abouelleil A."/>
            <person name="Alvarado L."/>
            <person name="Arachchi H.M."/>
            <person name="Berlin A."/>
            <person name="Brown A."/>
            <person name="Chapman S.B."/>
            <person name="Chen Z."/>
            <person name="Dunbar C."/>
            <person name="Freedman E."/>
            <person name="Gearin G."/>
            <person name="Goldberg J."/>
            <person name="Griggs A."/>
            <person name="Gujja S."/>
            <person name="Heiman D."/>
            <person name="Howarth C."/>
            <person name="Larson L."/>
            <person name="Lui A."/>
            <person name="MacDonald P.J.P."/>
            <person name="Montmayeur A."/>
            <person name="Murphy C."/>
            <person name="Neiman D."/>
            <person name="Pearson M."/>
            <person name="Priest M."/>
            <person name="Roberts A."/>
            <person name="Saif S."/>
            <person name="Shea T."/>
            <person name="Shenoy N."/>
            <person name="Sisk P."/>
            <person name="Stolte C."/>
            <person name="Sykes S."/>
            <person name="Wortman J."/>
            <person name="Nusbaum C."/>
            <person name="Birren B."/>
        </authorList>
    </citation>
    <scope>NUCLEOTIDE SEQUENCE [LARGE SCALE GENOMIC DNA]</scope>
    <source>
        <strain evidence="2 3">54005</strain>
    </source>
</reference>
<protein>
    <submittedName>
        <fullName evidence="2">Uncharacterized protein</fullName>
    </submittedName>
</protein>
<feature type="compositionally biased region" description="Basic and acidic residues" evidence="1">
    <location>
        <begin position="65"/>
        <end position="86"/>
    </location>
</feature>
<dbReference type="EMBL" id="JH658463">
    <property type="protein sequence ID" value="EXK79711.1"/>
    <property type="molecule type" value="Genomic_DNA"/>
</dbReference>
<sequence length="414" mass="47258">MEVNANNSTSKFCFVASNIYEKLHKFQDFPMGTVKKIYLTEIFSEKDPPFHLVFSQDSIKKDDDDRASHCVRARDLSPSLEPERDTQNQSKGQNGDSLPRINLILGKVYIIYWADSEQLFARLLLPFDNPEFVTGESAEQMGLPRNMPSCYQHDTLSKSFSLTLDYEDNGRKCFEPYFPMVFFDGVKFPSKSSVAWAYIDCIQEWDEEKAQTIEHSQQAINYVKEQAKSQTRHYGFDDEILDSETDDGKRSYSLGGLTNMGLCCRDQFSQLPSRLPSTNLQPGAGESDREIILETQEEQEVSIGQEKPASLRGPSKDCLSSIESKDLLNESLDLEQQFLQFEQQVIDNPPASNRHNIIQATQMASICMKGAQEGSQTQQSIITWRLPYREASQYQLSYTDMSRISSLPQKHQMT</sequence>
<feature type="region of interest" description="Disordered" evidence="1">
    <location>
        <begin position="65"/>
        <end position="95"/>
    </location>
</feature>
<evidence type="ECO:0000313" key="3">
    <source>
        <dbReference type="Proteomes" id="UP000030663"/>
    </source>
</evidence>
<keyword evidence="3" id="KW-1185">Reference proteome</keyword>
<proteinExistence type="predicted"/>
<name>X0BD41_FUSOX</name>
<evidence type="ECO:0000313" key="2">
    <source>
        <dbReference type="EMBL" id="EXK79711.1"/>
    </source>
</evidence>
<dbReference type="OrthoDB" id="4835412at2759"/>
<dbReference type="HOGENOM" id="CLU_663998_0_0_1"/>